<dbReference type="GO" id="GO:0006071">
    <property type="term" value="P:glycerol metabolic process"/>
    <property type="evidence" value="ECO:0007669"/>
    <property type="project" value="UniProtKB-UniRule"/>
</dbReference>
<dbReference type="PIRSF" id="PIRSF016897">
    <property type="entry name" value="GlpP"/>
    <property type="match status" value="1"/>
</dbReference>
<accession>A0A917DWC3</accession>
<keyword evidence="1" id="KW-0694">RNA-binding</keyword>
<keyword evidence="1" id="KW-0319">Glycerol metabolism</keyword>
<dbReference type="SUPFAM" id="SSF110391">
    <property type="entry name" value="GlpP-like"/>
    <property type="match status" value="1"/>
</dbReference>
<reference evidence="2" key="2">
    <citation type="submission" date="2020-09" db="EMBL/GenBank/DDBJ databases">
        <authorList>
            <person name="Sun Q."/>
            <person name="Zhou Y."/>
        </authorList>
    </citation>
    <scope>NUCLEOTIDE SEQUENCE</scope>
    <source>
        <strain evidence="2">CGMCC 1.15178</strain>
    </source>
</reference>
<proteinExistence type="predicted"/>
<name>A0A917DWC3_9BACL</name>
<dbReference type="Gene3D" id="3.20.20.70">
    <property type="entry name" value="Aldolase class I"/>
    <property type="match status" value="1"/>
</dbReference>
<keyword evidence="1" id="KW-0804">Transcription</keyword>
<keyword evidence="1" id="KW-0805">Transcription regulation</keyword>
<dbReference type="EMBL" id="BMHP01000002">
    <property type="protein sequence ID" value="GGD76491.1"/>
    <property type="molecule type" value="Genomic_DNA"/>
</dbReference>
<reference evidence="2" key="1">
    <citation type="journal article" date="2014" name="Int. J. Syst. Evol. Microbiol.">
        <title>Complete genome sequence of Corynebacterium casei LMG S-19264T (=DSM 44701T), isolated from a smear-ripened cheese.</title>
        <authorList>
            <consortium name="US DOE Joint Genome Institute (JGI-PGF)"/>
            <person name="Walter F."/>
            <person name="Albersmeier A."/>
            <person name="Kalinowski J."/>
            <person name="Ruckert C."/>
        </authorList>
    </citation>
    <scope>NUCLEOTIDE SEQUENCE</scope>
    <source>
        <strain evidence="2">CGMCC 1.15178</strain>
    </source>
</reference>
<dbReference type="PANTHER" id="PTHR35787:SF1">
    <property type="entry name" value="GLYCEROL UPTAKE OPERON ANTITERMINATOR REGULATORY PROTEIN"/>
    <property type="match status" value="1"/>
</dbReference>
<dbReference type="GO" id="GO:0006355">
    <property type="term" value="P:regulation of DNA-templated transcription"/>
    <property type="evidence" value="ECO:0007669"/>
    <property type="project" value="InterPro"/>
</dbReference>
<dbReference type="InterPro" id="IPR006699">
    <property type="entry name" value="GlpP"/>
</dbReference>
<evidence type="ECO:0000313" key="2">
    <source>
        <dbReference type="EMBL" id="GGD76491.1"/>
    </source>
</evidence>
<sequence length="199" mass="21444">MEVTLIRLLYRLADKPVIAALRDLSQLEAALVSGVDICFFMGGSIIEMKDAVARARSENISSFIHIDLVKGLSRSDKEAVDFVAGYIGADGIITPKAHLIQEAKRNGIFAILHVFIIDSLAVRNAMRMVESVQPDAIEIMPGLIPKTIAGFADAFQQIPVIASGLVETPSEAKQCLDAGAMGISTSQRGLWGLTYDQLS</sequence>
<evidence type="ECO:0000313" key="3">
    <source>
        <dbReference type="Proteomes" id="UP000612456"/>
    </source>
</evidence>
<dbReference type="Proteomes" id="UP000612456">
    <property type="component" value="Unassembled WGS sequence"/>
</dbReference>
<dbReference type="GO" id="GO:0003723">
    <property type="term" value="F:RNA binding"/>
    <property type="evidence" value="ECO:0007669"/>
    <property type="project" value="UniProtKB-KW"/>
</dbReference>
<comment type="caution">
    <text evidence="2">The sequence shown here is derived from an EMBL/GenBank/DDBJ whole genome shotgun (WGS) entry which is preliminary data.</text>
</comment>
<comment type="function">
    <text evidence="1">Regulates expression of the glpD operon. In the presence of glycerol 3-phosphate (G3P) causes antitermination of transcription of glpD at the inverted repeat of the leader region to enhance its transcription. Binds and stabilizes glpD leader mRNA.</text>
</comment>
<evidence type="ECO:0000256" key="1">
    <source>
        <dbReference type="PIRNR" id="PIRNR016897"/>
    </source>
</evidence>
<dbReference type="Pfam" id="PF04309">
    <property type="entry name" value="G3P_antiterm"/>
    <property type="match status" value="1"/>
</dbReference>
<organism evidence="2 3">
    <name type="scientific">Paenibacillus nasutitermitis</name>
    <dbReference type="NCBI Taxonomy" id="1652958"/>
    <lineage>
        <taxon>Bacteria</taxon>
        <taxon>Bacillati</taxon>
        <taxon>Bacillota</taxon>
        <taxon>Bacilli</taxon>
        <taxon>Bacillales</taxon>
        <taxon>Paenibacillaceae</taxon>
        <taxon>Paenibacillus</taxon>
    </lineage>
</organism>
<dbReference type="AlphaFoldDB" id="A0A917DWC3"/>
<gene>
    <name evidence="2" type="primary">glpP</name>
    <name evidence="2" type="ORF">GCM10010911_38200</name>
</gene>
<dbReference type="PANTHER" id="PTHR35787">
    <property type="entry name" value="GLYCEROL UPTAKE OPERON ANTITERMINATOR REGULATORY PROTEIN"/>
    <property type="match status" value="1"/>
</dbReference>
<protein>
    <recommendedName>
        <fullName evidence="1">Glycerol uptake operon antiterminator regulatory protein</fullName>
    </recommendedName>
</protein>
<keyword evidence="3" id="KW-1185">Reference proteome</keyword>
<dbReference type="InterPro" id="IPR013785">
    <property type="entry name" value="Aldolase_TIM"/>
</dbReference>